<evidence type="ECO:0000259" key="2">
    <source>
        <dbReference type="Pfam" id="PF22725"/>
    </source>
</evidence>
<dbReference type="PROSITE" id="PS51318">
    <property type="entry name" value="TAT"/>
    <property type="match status" value="1"/>
</dbReference>
<protein>
    <submittedName>
        <fullName evidence="3">Gfo/Idh/MocA family oxidoreductase</fullName>
    </submittedName>
</protein>
<dbReference type="InterPro" id="IPR050463">
    <property type="entry name" value="Gfo/Idh/MocA_oxidrdct_glycsds"/>
</dbReference>
<dbReference type="Gene3D" id="3.30.360.10">
    <property type="entry name" value="Dihydrodipicolinate Reductase, domain 2"/>
    <property type="match status" value="1"/>
</dbReference>
<dbReference type="SUPFAM" id="SSF51735">
    <property type="entry name" value="NAD(P)-binding Rossmann-fold domains"/>
    <property type="match status" value="1"/>
</dbReference>
<dbReference type="PANTHER" id="PTHR43818">
    <property type="entry name" value="BCDNA.GH03377"/>
    <property type="match status" value="1"/>
</dbReference>
<accession>A0A7V8VBB4</accession>
<gene>
    <name evidence="3" type="ORF">H0921_01290</name>
</gene>
<dbReference type="InterPro" id="IPR006311">
    <property type="entry name" value="TAT_signal"/>
</dbReference>
<comment type="caution">
    <text evidence="3">The sequence shown here is derived from an EMBL/GenBank/DDBJ whole genome shotgun (WGS) entry which is preliminary data.</text>
</comment>
<dbReference type="Pfam" id="PF22725">
    <property type="entry name" value="GFO_IDH_MocA_C3"/>
    <property type="match status" value="1"/>
</dbReference>
<sequence>MTETPNRREFLNVAVASGLAVSSMPHLYAAGSDTLRVGLVGCGGRGTGAAREALRADPNVKLVAMCDAFMDRLQISLNNLLKVPDIASKIDVPPERCFDGFDGYKKLLECVDVVLLCTPPGFRPLHLRAAIDAGKHVFCEKPLAVDVPGVRSVIESAQLAKKKGLALCSGFCFRYEQAKRETIKRLHDGMIGDIRALHITYLTGPLWWRGQDPKWTEMEYQMRNWYYFTWLSGDFIVEQHCHNFDKANWVLQGAIPISAMGVGGRQVRTDPKYGNIYDHFAVTLEFPNGVKIFSACRQMPNCPSDINDHIIGTQGQCHLMRHRIERYDGKVWEFSGESKNMYQVEHDELFASIRSGKPINDGESAAHSTALAIFAREAAYTGQRLTWKQFMASQTSLAPKVYAWGPNPVPPVPMPGVYRLS</sequence>
<dbReference type="RefSeq" id="WP_194536211.1">
    <property type="nucleotide sequence ID" value="NZ_JACEFB010000001.1"/>
</dbReference>
<dbReference type="Proteomes" id="UP000542342">
    <property type="component" value="Unassembled WGS sequence"/>
</dbReference>
<dbReference type="AlphaFoldDB" id="A0A7V8VBB4"/>
<name>A0A7V8VBB4_9BACT</name>
<evidence type="ECO:0000313" key="3">
    <source>
        <dbReference type="EMBL" id="MBA2224791.1"/>
    </source>
</evidence>
<reference evidence="3 4" key="1">
    <citation type="submission" date="2020-07" db="EMBL/GenBank/DDBJ databases">
        <title>Thermogemmata thermophila gen. nov., sp. nov., a novel moderate thermophilic planctomycete from a Kamchatka hot spring.</title>
        <authorList>
            <person name="Elcheninov A.G."/>
            <person name="Podosokorskaya O.A."/>
            <person name="Kovaleva O.L."/>
            <person name="Novikov A."/>
            <person name="Bonch-Osmolovskaya E.A."/>
            <person name="Toshchakov S.V."/>
            <person name="Kublanov I.V."/>
        </authorList>
    </citation>
    <scope>NUCLEOTIDE SEQUENCE [LARGE SCALE GENOMIC DNA]</scope>
    <source>
        <strain evidence="3 4">2918</strain>
    </source>
</reference>
<dbReference type="Pfam" id="PF01408">
    <property type="entry name" value="GFO_IDH_MocA"/>
    <property type="match status" value="1"/>
</dbReference>
<dbReference type="InterPro" id="IPR055170">
    <property type="entry name" value="GFO_IDH_MocA-like_dom"/>
</dbReference>
<feature type="domain" description="Gfo/Idh/MocA-like oxidoreductase N-terminal" evidence="1">
    <location>
        <begin position="35"/>
        <end position="167"/>
    </location>
</feature>
<evidence type="ECO:0000259" key="1">
    <source>
        <dbReference type="Pfam" id="PF01408"/>
    </source>
</evidence>
<organism evidence="3 4">
    <name type="scientific">Thermogemmata fonticola</name>
    <dbReference type="NCBI Taxonomy" id="2755323"/>
    <lineage>
        <taxon>Bacteria</taxon>
        <taxon>Pseudomonadati</taxon>
        <taxon>Planctomycetota</taxon>
        <taxon>Planctomycetia</taxon>
        <taxon>Gemmatales</taxon>
        <taxon>Gemmataceae</taxon>
        <taxon>Thermogemmata</taxon>
    </lineage>
</organism>
<dbReference type="Gene3D" id="3.40.50.720">
    <property type="entry name" value="NAD(P)-binding Rossmann-like Domain"/>
    <property type="match status" value="1"/>
</dbReference>
<dbReference type="InterPro" id="IPR036291">
    <property type="entry name" value="NAD(P)-bd_dom_sf"/>
</dbReference>
<dbReference type="EMBL" id="JACEFB010000001">
    <property type="protein sequence ID" value="MBA2224791.1"/>
    <property type="molecule type" value="Genomic_DNA"/>
</dbReference>
<keyword evidence="4" id="KW-1185">Reference proteome</keyword>
<dbReference type="SUPFAM" id="SSF55347">
    <property type="entry name" value="Glyceraldehyde-3-phosphate dehydrogenase-like, C-terminal domain"/>
    <property type="match status" value="1"/>
</dbReference>
<dbReference type="GO" id="GO:0000166">
    <property type="term" value="F:nucleotide binding"/>
    <property type="evidence" value="ECO:0007669"/>
    <property type="project" value="InterPro"/>
</dbReference>
<dbReference type="PANTHER" id="PTHR43818:SF5">
    <property type="entry name" value="OXIDOREDUCTASE FAMILY PROTEIN"/>
    <property type="match status" value="1"/>
</dbReference>
<evidence type="ECO:0000313" key="4">
    <source>
        <dbReference type="Proteomes" id="UP000542342"/>
    </source>
</evidence>
<feature type="domain" description="GFO/IDH/MocA-like oxidoreductase" evidence="2">
    <location>
        <begin position="184"/>
        <end position="316"/>
    </location>
</feature>
<proteinExistence type="predicted"/>
<dbReference type="InterPro" id="IPR000683">
    <property type="entry name" value="Gfo/Idh/MocA-like_OxRdtase_N"/>
</dbReference>